<evidence type="ECO:0000256" key="1">
    <source>
        <dbReference type="SAM" id="MobiDB-lite"/>
    </source>
</evidence>
<accession>A0A5N6RFD4</accession>
<organism evidence="2 3">
    <name type="scientific">Carpinus fangiana</name>
    <dbReference type="NCBI Taxonomy" id="176857"/>
    <lineage>
        <taxon>Eukaryota</taxon>
        <taxon>Viridiplantae</taxon>
        <taxon>Streptophyta</taxon>
        <taxon>Embryophyta</taxon>
        <taxon>Tracheophyta</taxon>
        <taxon>Spermatophyta</taxon>
        <taxon>Magnoliopsida</taxon>
        <taxon>eudicotyledons</taxon>
        <taxon>Gunneridae</taxon>
        <taxon>Pentapetalae</taxon>
        <taxon>rosids</taxon>
        <taxon>fabids</taxon>
        <taxon>Fagales</taxon>
        <taxon>Betulaceae</taxon>
        <taxon>Carpinus</taxon>
    </lineage>
</organism>
<proteinExistence type="predicted"/>
<reference evidence="2 3" key="1">
    <citation type="submission" date="2019-06" db="EMBL/GenBank/DDBJ databases">
        <title>A chromosomal-level reference genome of Carpinus fangiana (Coryloideae, Betulaceae).</title>
        <authorList>
            <person name="Yang X."/>
            <person name="Wang Z."/>
            <person name="Zhang L."/>
            <person name="Hao G."/>
            <person name="Liu J."/>
            <person name="Yang Y."/>
        </authorList>
    </citation>
    <scope>NUCLEOTIDE SEQUENCE [LARGE SCALE GENOMIC DNA]</scope>
    <source>
        <strain evidence="2">Cfa_2016G</strain>
        <tissue evidence="2">Leaf</tissue>
    </source>
</reference>
<keyword evidence="3" id="KW-1185">Reference proteome</keyword>
<sequence length="82" mass="8798">MPPQLPHPPTNPRRLDPRIWRAFTKLQVDNGVASERLTPEGTENSKESCTAPIAGDAVSPRKGEAVPVATPIVEGGRFSLAL</sequence>
<protein>
    <submittedName>
        <fullName evidence="2">Uncharacterized protein</fullName>
    </submittedName>
</protein>
<gene>
    <name evidence="2" type="ORF">FH972_016267</name>
</gene>
<feature type="region of interest" description="Disordered" evidence="1">
    <location>
        <begin position="37"/>
        <end position="58"/>
    </location>
</feature>
<dbReference type="Proteomes" id="UP000327013">
    <property type="component" value="Chromosome 6"/>
</dbReference>
<evidence type="ECO:0000313" key="2">
    <source>
        <dbReference type="EMBL" id="KAE8077735.1"/>
    </source>
</evidence>
<dbReference type="AlphaFoldDB" id="A0A5N6RFD4"/>
<dbReference type="EMBL" id="CM017326">
    <property type="protein sequence ID" value="KAE8077735.1"/>
    <property type="molecule type" value="Genomic_DNA"/>
</dbReference>
<name>A0A5N6RFD4_9ROSI</name>
<evidence type="ECO:0000313" key="3">
    <source>
        <dbReference type="Proteomes" id="UP000327013"/>
    </source>
</evidence>